<evidence type="ECO:0000256" key="4">
    <source>
        <dbReference type="ARBA" id="ARBA00022519"/>
    </source>
</evidence>
<evidence type="ECO:0000256" key="8">
    <source>
        <dbReference type="ARBA" id="ARBA00038436"/>
    </source>
</evidence>
<dbReference type="RefSeq" id="WP_115981966.1">
    <property type="nucleotide sequence ID" value="NZ_QOHR01000041.1"/>
</dbReference>
<evidence type="ECO:0000313" key="12">
    <source>
        <dbReference type="Proteomes" id="UP000257131"/>
    </source>
</evidence>
<keyword evidence="2 9" id="KW-0813">Transport</keyword>
<feature type="domain" description="Tripartite ATP-independent periplasmic transporters DctQ component" evidence="10">
    <location>
        <begin position="32"/>
        <end position="160"/>
    </location>
</feature>
<evidence type="ECO:0000256" key="9">
    <source>
        <dbReference type="RuleBase" id="RU369079"/>
    </source>
</evidence>
<evidence type="ECO:0000256" key="7">
    <source>
        <dbReference type="ARBA" id="ARBA00023136"/>
    </source>
</evidence>
<dbReference type="InterPro" id="IPR055348">
    <property type="entry name" value="DctQ"/>
</dbReference>
<keyword evidence="6 9" id="KW-1133">Transmembrane helix</keyword>
<feature type="transmembrane region" description="Helical" evidence="9">
    <location>
        <begin position="95"/>
        <end position="119"/>
    </location>
</feature>
<comment type="caution">
    <text evidence="11">The sequence shown here is derived from an EMBL/GenBank/DDBJ whole genome shotgun (WGS) entry which is preliminary data.</text>
</comment>
<evidence type="ECO:0000256" key="3">
    <source>
        <dbReference type="ARBA" id="ARBA00022475"/>
    </source>
</evidence>
<keyword evidence="5 9" id="KW-0812">Transmembrane</keyword>
<dbReference type="GO" id="GO:0015740">
    <property type="term" value="P:C4-dicarboxylate transport"/>
    <property type="evidence" value="ECO:0007669"/>
    <property type="project" value="TreeGrafter"/>
</dbReference>
<protein>
    <recommendedName>
        <fullName evidence="9">TRAP transporter small permease protein</fullName>
    </recommendedName>
</protein>
<keyword evidence="3" id="KW-1003">Cell membrane</keyword>
<evidence type="ECO:0000313" key="11">
    <source>
        <dbReference type="EMBL" id="REC53974.1"/>
    </source>
</evidence>
<evidence type="ECO:0000259" key="10">
    <source>
        <dbReference type="Pfam" id="PF04290"/>
    </source>
</evidence>
<feature type="transmembrane region" description="Helical" evidence="9">
    <location>
        <begin position="20"/>
        <end position="41"/>
    </location>
</feature>
<dbReference type="InterPro" id="IPR007387">
    <property type="entry name" value="TRAP_DctQ"/>
</dbReference>
<evidence type="ECO:0000256" key="2">
    <source>
        <dbReference type="ARBA" id="ARBA00022448"/>
    </source>
</evidence>
<evidence type="ECO:0000256" key="5">
    <source>
        <dbReference type="ARBA" id="ARBA00022692"/>
    </source>
</evidence>
<comment type="function">
    <text evidence="9">Part of the tripartite ATP-independent periplasmic (TRAP) transport system.</text>
</comment>
<dbReference type="PANTHER" id="PTHR35011:SF11">
    <property type="entry name" value="TRAP TRANSPORTER SMALL PERMEASE PROTEIN"/>
    <property type="match status" value="1"/>
</dbReference>
<evidence type="ECO:0000256" key="6">
    <source>
        <dbReference type="ARBA" id="ARBA00022989"/>
    </source>
</evidence>
<name>A0A3D9BKD7_9RHOB</name>
<dbReference type="AlphaFoldDB" id="A0A3D9BKD7"/>
<evidence type="ECO:0000256" key="1">
    <source>
        <dbReference type="ARBA" id="ARBA00004429"/>
    </source>
</evidence>
<feature type="transmembrane region" description="Helical" evidence="9">
    <location>
        <begin position="134"/>
        <end position="152"/>
    </location>
</feature>
<keyword evidence="4 9" id="KW-0997">Cell inner membrane</keyword>
<organism evidence="11 12">
    <name type="scientific">Rhodosalinus sediminis</name>
    <dbReference type="NCBI Taxonomy" id="1940533"/>
    <lineage>
        <taxon>Bacteria</taxon>
        <taxon>Pseudomonadati</taxon>
        <taxon>Pseudomonadota</taxon>
        <taxon>Alphaproteobacteria</taxon>
        <taxon>Rhodobacterales</taxon>
        <taxon>Paracoccaceae</taxon>
        <taxon>Rhodosalinus</taxon>
    </lineage>
</organism>
<keyword evidence="12" id="KW-1185">Reference proteome</keyword>
<dbReference type="EMBL" id="QOHR01000041">
    <property type="protein sequence ID" value="REC53974.1"/>
    <property type="molecule type" value="Genomic_DNA"/>
</dbReference>
<comment type="similarity">
    <text evidence="8 9">Belongs to the TRAP transporter small permease family.</text>
</comment>
<sequence>MSQTGSGPEPAAARRGFPALDALFVGFVFWLLALVVFVQFFTRYVLNDSIGWTEEIARYLLVCVTFAGAAVAVRRNTHISVEFFYRYMPHAAARALSTLVDLLRVALFAAMTWLCVALAGNTRQMMTSVDLPKAYLYGVVAGCFALMTLYAARVAWRHARDGKVDVSPDVAAGLEE</sequence>
<accession>A0A3D9BKD7</accession>
<reference evidence="11 12" key="1">
    <citation type="journal article" date="2017" name="Int. J. Syst. Evol. Microbiol.">
        <title>Rhodosalinus sediminis gen. nov., sp. nov., isolated from marine saltern.</title>
        <authorList>
            <person name="Guo L.Y."/>
            <person name="Ling S.K."/>
            <person name="Li C.M."/>
            <person name="Chen G.J."/>
            <person name="Du Z.J."/>
        </authorList>
    </citation>
    <scope>NUCLEOTIDE SEQUENCE [LARGE SCALE GENOMIC DNA]</scope>
    <source>
        <strain evidence="11 12">WDN1C137</strain>
    </source>
</reference>
<keyword evidence="7 9" id="KW-0472">Membrane</keyword>
<gene>
    <name evidence="11" type="ORF">DRV84_14470</name>
</gene>
<comment type="subcellular location">
    <subcellularLocation>
        <location evidence="1 9">Cell inner membrane</location>
        <topology evidence="1 9">Multi-pass membrane protein</topology>
    </subcellularLocation>
</comment>
<dbReference type="Pfam" id="PF04290">
    <property type="entry name" value="DctQ"/>
    <property type="match status" value="1"/>
</dbReference>
<dbReference type="GO" id="GO:0005886">
    <property type="term" value="C:plasma membrane"/>
    <property type="evidence" value="ECO:0007669"/>
    <property type="project" value="UniProtKB-SubCell"/>
</dbReference>
<dbReference type="Proteomes" id="UP000257131">
    <property type="component" value="Unassembled WGS sequence"/>
</dbReference>
<feature type="transmembrane region" description="Helical" evidence="9">
    <location>
        <begin position="56"/>
        <end position="74"/>
    </location>
</feature>
<dbReference type="GO" id="GO:0022857">
    <property type="term" value="F:transmembrane transporter activity"/>
    <property type="evidence" value="ECO:0007669"/>
    <property type="project" value="UniProtKB-UniRule"/>
</dbReference>
<dbReference type="OrthoDB" id="4964541at2"/>
<dbReference type="PANTHER" id="PTHR35011">
    <property type="entry name" value="2,3-DIKETO-L-GULONATE TRAP TRANSPORTER SMALL PERMEASE PROTEIN YIAM"/>
    <property type="match status" value="1"/>
</dbReference>
<comment type="subunit">
    <text evidence="9">The complex comprises the extracytoplasmic solute receptor protein and the two transmembrane proteins.</text>
</comment>
<proteinExistence type="inferred from homology"/>